<evidence type="ECO:0000313" key="2">
    <source>
        <dbReference type="EMBL" id="PNS18464.1"/>
    </source>
</evidence>
<dbReference type="EMBL" id="NKHZ01000041">
    <property type="protein sequence ID" value="PNS18464.1"/>
    <property type="molecule type" value="Genomic_DNA"/>
</dbReference>
<dbReference type="STRING" id="2082308.A0A2K1QTS1"/>
<comment type="caution">
    <text evidence="2">The sequence shown here is derived from an EMBL/GenBank/DDBJ whole genome shotgun (WGS) entry which is preliminary data.</text>
</comment>
<reference evidence="2 3" key="1">
    <citation type="submission" date="2017-06" db="EMBL/GenBank/DDBJ databases">
        <title>Draft genome sequence of a variant of Elsinoe murrayae.</title>
        <authorList>
            <person name="Cheng Q."/>
        </authorList>
    </citation>
    <scope>NUCLEOTIDE SEQUENCE [LARGE SCALE GENOMIC DNA]</scope>
    <source>
        <strain evidence="2 3">CQ-2017a</strain>
    </source>
</reference>
<evidence type="ECO:0000313" key="3">
    <source>
        <dbReference type="Proteomes" id="UP000243797"/>
    </source>
</evidence>
<feature type="region of interest" description="Disordered" evidence="1">
    <location>
        <begin position="1"/>
        <end position="33"/>
    </location>
</feature>
<organism evidence="2 3">
    <name type="scientific">Sphaceloma murrayae</name>
    <dbReference type="NCBI Taxonomy" id="2082308"/>
    <lineage>
        <taxon>Eukaryota</taxon>
        <taxon>Fungi</taxon>
        <taxon>Dikarya</taxon>
        <taxon>Ascomycota</taxon>
        <taxon>Pezizomycotina</taxon>
        <taxon>Dothideomycetes</taxon>
        <taxon>Dothideomycetidae</taxon>
        <taxon>Myriangiales</taxon>
        <taxon>Elsinoaceae</taxon>
        <taxon>Sphaceloma</taxon>
    </lineage>
</organism>
<evidence type="ECO:0000256" key="1">
    <source>
        <dbReference type="SAM" id="MobiDB-lite"/>
    </source>
</evidence>
<feature type="compositionally biased region" description="Basic and acidic residues" evidence="1">
    <location>
        <begin position="187"/>
        <end position="196"/>
    </location>
</feature>
<dbReference type="OrthoDB" id="1630758at2759"/>
<feature type="region of interest" description="Disordered" evidence="1">
    <location>
        <begin position="175"/>
        <end position="196"/>
    </location>
</feature>
<sequence>MPTDGTGLADGQDQPSDTDPDDPLQPEPAEIHLDLSNDAFNINPGQASPHVLPPPLDTHMRGILPFNPPPEPEPANLTPYTHLLSLHESLRAEVSRISTALTDLDGRHSMMILNENLRLKEELAYLGGQVGGLGRQVGWLTSRRLEDEGRSGTAIRRPGMMPGPTVAASAALEDGEGSALNAAPRRRLTDEGRVKL</sequence>
<dbReference type="InParanoid" id="A0A2K1QTS1"/>
<proteinExistence type="predicted"/>
<name>A0A2K1QTS1_9PEZI</name>
<dbReference type="AlphaFoldDB" id="A0A2K1QTS1"/>
<gene>
    <name evidence="2" type="ORF">CAC42_6281</name>
</gene>
<protein>
    <submittedName>
        <fullName evidence="2">Uncharacterized protein</fullName>
    </submittedName>
</protein>
<keyword evidence="3" id="KW-1185">Reference proteome</keyword>
<accession>A0A2K1QTS1</accession>
<dbReference type="Proteomes" id="UP000243797">
    <property type="component" value="Unassembled WGS sequence"/>
</dbReference>